<proteinExistence type="predicted"/>
<organism evidence="2 3">
    <name type="scientific">Cocos nucifera</name>
    <name type="common">Coconut palm</name>
    <dbReference type="NCBI Taxonomy" id="13894"/>
    <lineage>
        <taxon>Eukaryota</taxon>
        <taxon>Viridiplantae</taxon>
        <taxon>Streptophyta</taxon>
        <taxon>Embryophyta</taxon>
        <taxon>Tracheophyta</taxon>
        <taxon>Spermatophyta</taxon>
        <taxon>Magnoliopsida</taxon>
        <taxon>Liliopsida</taxon>
        <taxon>Arecaceae</taxon>
        <taxon>Arecoideae</taxon>
        <taxon>Cocoseae</taxon>
        <taxon>Attaleinae</taxon>
        <taxon>Cocos</taxon>
    </lineage>
</organism>
<feature type="region of interest" description="Disordered" evidence="1">
    <location>
        <begin position="1"/>
        <end position="70"/>
    </location>
</feature>
<evidence type="ECO:0000256" key="1">
    <source>
        <dbReference type="SAM" id="MobiDB-lite"/>
    </source>
</evidence>
<dbReference type="EMBL" id="CM017885">
    <property type="protein sequence ID" value="KAG1368539.1"/>
    <property type="molecule type" value="Genomic_DNA"/>
</dbReference>
<reference evidence="2" key="2">
    <citation type="submission" date="2019-07" db="EMBL/GenBank/DDBJ databases">
        <authorList>
            <person name="Yang Y."/>
            <person name="Bocs S."/>
            <person name="Baudouin L."/>
        </authorList>
    </citation>
    <scope>NUCLEOTIDE SEQUENCE</scope>
    <source>
        <tissue evidence="2">Spear leaf of Hainan Tall coconut</tissue>
    </source>
</reference>
<sequence>MLMNSEGCYKVSEMAQSHAGRQHGKSDFRDGSDYPGVGESGNKEDGSGVDGVESMEQGLEGELGRETTDGHAVVVNKLKVALMEQGLDLGAAVPSIVTEVKEDGVANSGTQQSHQ</sequence>
<dbReference type="Proteomes" id="UP000797356">
    <property type="component" value="Chromosome 14"/>
</dbReference>
<evidence type="ECO:0000313" key="2">
    <source>
        <dbReference type="EMBL" id="KAG1368539.1"/>
    </source>
</evidence>
<keyword evidence="3" id="KW-1185">Reference proteome</keyword>
<reference evidence="2" key="1">
    <citation type="journal article" date="2017" name="Gigascience">
        <title>The genome draft of coconut (Cocos nucifera).</title>
        <authorList>
            <person name="Xiao Y."/>
            <person name="Xu P."/>
            <person name="Fan H."/>
            <person name="Baudouin L."/>
            <person name="Xia W."/>
            <person name="Bocs S."/>
            <person name="Xu J."/>
            <person name="Li Q."/>
            <person name="Guo A."/>
            <person name="Zhou L."/>
            <person name="Li J."/>
            <person name="Wu Y."/>
            <person name="Ma Z."/>
            <person name="Armero A."/>
            <person name="Issali A.E."/>
            <person name="Liu N."/>
            <person name="Peng M."/>
            <person name="Yang Y."/>
        </authorList>
    </citation>
    <scope>NUCLEOTIDE SEQUENCE</scope>
    <source>
        <tissue evidence="2">Spear leaf of Hainan Tall coconut</tissue>
    </source>
</reference>
<gene>
    <name evidence="2" type="ORF">COCNU_14G010070</name>
</gene>
<protein>
    <submittedName>
        <fullName evidence="2">Uncharacterized protein</fullName>
    </submittedName>
</protein>
<dbReference type="AlphaFoldDB" id="A0A8K0IX81"/>
<comment type="caution">
    <text evidence="2">The sequence shown here is derived from an EMBL/GenBank/DDBJ whole genome shotgun (WGS) entry which is preliminary data.</text>
</comment>
<name>A0A8K0IX81_COCNU</name>
<evidence type="ECO:0000313" key="3">
    <source>
        <dbReference type="Proteomes" id="UP000797356"/>
    </source>
</evidence>
<accession>A0A8K0IX81</accession>